<evidence type="ECO:0000256" key="14">
    <source>
        <dbReference type="PIRSR" id="PIRSR037090-50"/>
    </source>
</evidence>
<dbReference type="FunFam" id="1.10.287.70:FF:000172">
    <property type="entry name" value="Glutamate receptor"/>
    <property type="match status" value="1"/>
</dbReference>
<dbReference type="InterPro" id="IPR044440">
    <property type="entry name" value="GABAb_receptor_plant_PBP1"/>
</dbReference>
<dbReference type="InterPro" id="IPR001828">
    <property type="entry name" value="ANF_lig-bd_rcpt"/>
</dbReference>
<dbReference type="Gene3D" id="3.40.190.10">
    <property type="entry name" value="Periplasmic binding protein-like II"/>
    <property type="match status" value="2"/>
</dbReference>
<gene>
    <name evidence="18" type="ORF">CISIN_1g002454mg</name>
</gene>
<evidence type="ECO:0000256" key="12">
    <source>
        <dbReference type="ARBA" id="ARBA00023303"/>
    </source>
</evidence>
<keyword evidence="4 15" id="KW-0812">Transmembrane</keyword>
<dbReference type="STRING" id="2711.A0A067GGK2"/>
<dbReference type="Gene3D" id="3.40.50.2300">
    <property type="match status" value="2"/>
</dbReference>
<feature type="transmembrane region" description="Helical" evidence="15">
    <location>
        <begin position="578"/>
        <end position="598"/>
    </location>
</feature>
<keyword evidence="8 13" id="KW-0472">Membrane</keyword>
<keyword evidence="3 13" id="KW-0813">Transport</keyword>
<name>A0A067GGK2_CITSI</name>
<feature type="signal peptide" evidence="16">
    <location>
        <begin position="1"/>
        <end position="24"/>
    </location>
</feature>
<dbReference type="PANTHER" id="PTHR18966">
    <property type="entry name" value="IONOTROPIC GLUTAMATE RECEPTOR"/>
    <property type="match status" value="1"/>
</dbReference>
<keyword evidence="5 16" id="KW-0732">Signal</keyword>
<evidence type="ECO:0000256" key="15">
    <source>
        <dbReference type="SAM" id="Phobius"/>
    </source>
</evidence>
<evidence type="ECO:0000259" key="17">
    <source>
        <dbReference type="SMART" id="SM00079"/>
    </source>
</evidence>
<dbReference type="InterPro" id="IPR017103">
    <property type="entry name" value="Iontropic_Glu_rcpt_pln"/>
</dbReference>
<dbReference type="InterPro" id="IPR019594">
    <property type="entry name" value="Glu/Gly-bd"/>
</dbReference>
<dbReference type="Pfam" id="PF00060">
    <property type="entry name" value="Lig_chan"/>
    <property type="match status" value="1"/>
</dbReference>
<dbReference type="SMR" id="A0A067GGK2"/>
<feature type="domain" description="Ionotropic glutamate receptor C-terminal" evidence="17">
    <location>
        <begin position="456"/>
        <end position="797"/>
    </location>
</feature>
<dbReference type="GO" id="GO:0038023">
    <property type="term" value="F:signaling receptor activity"/>
    <property type="evidence" value="ECO:0000318"/>
    <property type="project" value="GO_Central"/>
</dbReference>
<keyword evidence="9 13" id="KW-0675">Receptor</keyword>
<evidence type="ECO:0000256" key="2">
    <source>
        <dbReference type="ARBA" id="ARBA00008685"/>
    </source>
</evidence>
<dbReference type="Gene3D" id="1.10.287.70">
    <property type="match status" value="1"/>
</dbReference>
<evidence type="ECO:0000256" key="7">
    <source>
        <dbReference type="ARBA" id="ARBA00023065"/>
    </source>
</evidence>
<dbReference type="FunFam" id="3.40.190.10:FF:000054">
    <property type="entry name" value="Glutamate receptor"/>
    <property type="match status" value="1"/>
</dbReference>
<proteinExistence type="inferred from homology"/>
<dbReference type="SUPFAM" id="SSF53850">
    <property type="entry name" value="Periplasmic binding protein-like II"/>
    <property type="match status" value="1"/>
</dbReference>
<evidence type="ECO:0000313" key="18">
    <source>
        <dbReference type="EMBL" id="KDO77775.1"/>
    </source>
</evidence>
<dbReference type="SUPFAM" id="SSF53822">
    <property type="entry name" value="Periplasmic binding protein-like I"/>
    <property type="match status" value="1"/>
</dbReference>
<accession>A0A067GGK2</accession>
<dbReference type="CDD" id="cd13686">
    <property type="entry name" value="GluR_Plant"/>
    <property type="match status" value="1"/>
</dbReference>
<evidence type="ECO:0000313" key="19">
    <source>
        <dbReference type="Proteomes" id="UP000027120"/>
    </source>
</evidence>
<keyword evidence="6 15" id="KW-1133">Transmembrane helix</keyword>
<dbReference type="InterPro" id="IPR015683">
    <property type="entry name" value="Ionotropic_Glu_rcpt"/>
</dbReference>
<keyword evidence="12 13" id="KW-0407">Ion channel</keyword>
<reference evidence="18 19" key="1">
    <citation type="submission" date="2014-04" db="EMBL/GenBank/DDBJ databases">
        <authorList>
            <consortium name="International Citrus Genome Consortium"/>
            <person name="Gmitter F."/>
            <person name="Chen C."/>
            <person name="Farmerie W."/>
            <person name="Harkins T."/>
            <person name="Desany B."/>
            <person name="Mohiuddin M."/>
            <person name="Kodira C."/>
            <person name="Borodovsky M."/>
            <person name="Lomsadze A."/>
            <person name="Burns P."/>
            <person name="Jenkins J."/>
            <person name="Prochnik S."/>
            <person name="Shu S."/>
            <person name="Chapman J."/>
            <person name="Pitluck S."/>
            <person name="Schmutz J."/>
            <person name="Rokhsar D."/>
        </authorList>
    </citation>
    <scope>NUCLEOTIDE SEQUENCE</scope>
</reference>
<evidence type="ECO:0000256" key="10">
    <source>
        <dbReference type="ARBA" id="ARBA00023180"/>
    </source>
</evidence>
<dbReference type="Proteomes" id="UP000027120">
    <property type="component" value="Unassembled WGS sequence"/>
</dbReference>
<dbReference type="SMART" id="SM00079">
    <property type="entry name" value="PBPe"/>
    <property type="match status" value="1"/>
</dbReference>
<evidence type="ECO:0000256" key="9">
    <source>
        <dbReference type="ARBA" id="ARBA00023170"/>
    </source>
</evidence>
<keyword evidence="11 13" id="KW-1071">Ligand-gated ion channel</keyword>
<evidence type="ECO:0000256" key="4">
    <source>
        <dbReference type="ARBA" id="ARBA00022692"/>
    </source>
</evidence>
<feature type="transmembrane region" description="Helical" evidence="15">
    <location>
        <begin position="820"/>
        <end position="842"/>
    </location>
</feature>
<evidence type="ECO:0000256" key="1">
    <source>
        <dbReference type="ARBA" id="ARBA00004141"/>
    </source>
</evidence>
<dbReference type="FunFam" id="3.40.50.2300:FF:000188">
    <property type="entry name" value="Glutamate receptor"/>
    <property type="match status" value="1"/>
</dbReference>
<dbReference type="CDD" id="cd19990">
    <property type="entry name" value="PBP1_GABAb_receptor_plant"/>
    <property type="match status" value="1"/>
</dbReference>
<comment type="function">
    <text evidence="13">Glutamate-gated receptor that probably acts as non-selective cation channel.</text>
</comment>
<protein>
    <recommendedName>
        <fullName evidence="13">Glutamate receptor</fullName>
    </recommendedName>
</protein>
<sequence>MNRFFFLVLIIASELVFVSPGVESASTNVNIEEVTKIGAIVDANSQMGKQAITAMKIAVQNFNSDSRNHKLSLQIRDHNRDPFQAATAAQELINKEKVKVIAGMETWEETAVVAEIASRVQVPILSFAAPAVTPLSMSRRWPYLIRMASNDSEQMKCIADLARKYNWRRVAAIYEDNVYGGDSGKLALLAEALQNVSSSEIQSRLVLPPISSISDPKEAVRGELKKVQDKQSRVFIVLQASLDMTIHLFTEANRMGLVGKDSVWIVTNTVANALDSLNTTVISSMEGTLGIKSYYSDDSSPYKEFSALFRRNFTSEYPEEDHFHPSIHALRAHDSIKIITEAIGRLNYNISSPEMLLRQMLSSDFSGLSGKIRFKDGELLNADTLRIVNVVGKKYKELDFWLPNFGFSKTSSKHNVGDISSNIAAEGFTGPVIWPGNLINRNPKGWAMPSNQEPMRIGVPTRTFFEKFVVIKDDPLNGNSNDKNLRYDGFSIELFRLVVDHLNYDLPYEFVPHDGVYDDLINGVYDKTYDAAVGDLTILGNRTEYVEFTQPYAESGFSMIVPAKQEESTWMFTKPFTWEMWMVTAASFIYTMFIVWLLEHQSNPEFRGTLKDQISNILWFAFSTIFFSHRANIQSNLTRVVVVLWLFVVFILTSSYTASLSSLLTVRRLEPNVTDIQSLKSGNLKVGCVDDSFVKKYLEEVLGFRSGNIVPFGNTEANYIQKFENNTIDSLFLERPYEKVFLDKYCKKYTAINTYRFGGLGFAFQRGSPIALDISRAILDLSEDGRLKTLEEEWFKPSSECSADERYSTRPENLTLHSFWGLYIVYGATSIFCFLLFVIRLLNNSWSHQETYQGNIAAWNIAARLARYIHNRKGTINNPARVSALGLAPPALELSSSRWEYKLSPTHPPENLQVELQMHE</sequence>
<comment type="similarity">
    <text evidence="2 13">Belongs to the glutamate-gated ion channel (TC 1.A.10.1) family.</text>
</comment>
<organism evidence="18 19">
    <name type="scientific">Citrus sinensis</name>
    <name type="common">Sweet orange</name>
    <name type="synonym">Citrus aurantium var. sinensis</name>
    <dbReference type="NCBI Taxonomy" id="2711"/>
    <lineage>
        <taxon>Eukaryota</taxon>
        <taxon>Viridiplantae</taxon>
        <taxon>Streptophyta</taxon>
        <taxon>Embryophyta</taxon>
        <taxon>Tracheophyta</taxon>
        <taxon>Spermatophyta</taxon>
        <taxon>Magnoliopsida</taxon>
        <taxon>eudicotyledons</taxon>
        <taxon>Gunneridae</taxon>
        <taxon>Pentapetalae</taxon>
        <taxon>rosids</taxon>
        <taxon>malvids</taxon>
        <taxon>Sapindales</taxon>
        <taxon>Rutaceae</taxon>
        <taxon>Aurantioideae</taxon>
        <taxon>Citrus</taxon>
    </lineage>
</organism>
<dbReference type="AlphaFoldDB" id="A0A067GGK2"/>
<dbReference type="GO" id="GO:0005886">
    <property type="term" value="C:plasma membrane"/>
    <property type="evidence" value="ECO:0000318"/>
    <property type="project" value="GO_Central"/>
</dbReference>
<evidence type="ECO:0000256" key="5">
    <source>
        <dbReference type="ARBA" id="ARBA00022729"/>
    </source>
</evidence>
<keyword evidence="10" id="KW-0325">Glycoprotein</keyword>
<comment type="subcellular location">
    <subcellularLocation>
        <location evidence="1">Membrane</location>
        <topology evidence="1">Multi-pass membrane protein</topology>
    </subcellularLocation>
</comment>
<dbReference type="EMBL" id="KK784879">
    <property type="protein sequence ID" value="KDO77775.1"/>
    <property type="molecule type" value="Genomic_DNA"/>
</dbReference>
<keyword evidence="19" id="KW-1185">Reference proteome</keyword>
<evidence type="ECO:0000256" key="6">
    <source>
        <dbReference type="ARBA" id="ARBA00022989"/>
    </source>
</evidence>
<evidence type="ECO:0000256" key="13">
    <source>
        <dbReference type="PIRNR" id="PIRNR037090"/>
    </source>
</evidence>
<evidence type="ECO:0000256" key="8">
    <source>
        <dbReference type="ARBA" id="ARBA00023136"/>
    </source>
</evidence>
<dbReference type="InterPro" id="IPR001320">
    <property type="entry name" value="Iontro_rcpt_C"/>
</dbReference>
<keyword evidence="7 13" id="KW-0406">Ion transport</keyword>
<dbReference type="Pfam" id="PF10613">
    <property type="entry name" value="Lig_chan-Glu_bd"/>
    <property type="match status" value="1"/>
</dbReference>
<dbReference type="InterPro" id="IPR028082">
    <property type="entry name" value="Peripla_BP_I"/>
</dbReference>
<dbReference type="GO" id="GO:0015276">
    <property type="term" value="F:ligand-gated monoatomic ion channel activity"/>
    <property type="evidence" value="ECO:0000318"/>
    <property type="project" value="GO_Central"/>
</dbReference>
<evidence type="ECO:0000256" key="11">
    <source>
        <dbReference type="ARBA" id="ARBA00023286"/>
    </source>
</evidence>
<keyword evidence="14" id="KW-1015">Disulfide bond</keyword>
<dbReference type="Pfam" id="PF01094">
    <property type="entry name" value="ANF_receptor"/>
    <property type="match status" value="1"/>
</dbReference>
<evidence type="ECO:0000256" key="16">
    <source>
        <dbReference type="SAM" id="SignalP"/>
    </source>
</evidence>
<feature type="chain" id="PRO_5001637933" description="Glutamate receptor" evidence="16">
    <location>
        <begin position="25"/>
        <end position="920"/>
    </location>
</feature>
<evidence type="ECO:0000256" key="3">
    <source>
        <dbReference type="ARBA" id="ARBA00022448"/>
    </source>
</evidence>
<feature type="disulfide bond" evidence="14">
    <location>
        <begin position="746"/>
        <end position="801"/>
    </location>
</feature>
<feature type="transmembrane region" description="Helical" evidence="15">
    <location>
        <begin position="640"/>
        <end position="658"/>
    </location>
</feature>
<dbReference type="PIRSF" id="PIRSF037090">
    <property type="entry name" value="Iontro_Glu-like_rcpt_pln"/>
    <property type="match status" value="1"/>
</dbReference>